<reference evidence="7" key="1">
    <citation type="journal article" date="2020" name="mSystems">
        <title>Genome- and Community-Level Interaction Insights into Carbon Utilization and Element Cycling Functions of Hydrothermarchaeota in Hydrothermal Sediment.</title>
        <authorList>
            <person name="Zhou Z."/>
            <person name="Liu Y."/>
            <person name="Xu W."/>
            <person name="Pan J."/>
            <person name="Luo Z.H."/>
            <person name="Li M."/>
        </authorList>
    </citation>
    <scope>NUCLEOTIDE SEQUENCE [LARGE SCALE GENOMIC DNA]</scope>
    <source>
        <strain evidence="7">SpSt-769</strain>
    </source>
</reference>
<keyword evidence="4" id="KW-0949">S-adenosyl-L-methionine</keyword>
<organism evidence="7">
    <name type="scientific">Desulfomonile tiedjei</name>
    <dbReference type="NCBI Taxonomy" id="2358"/>
    <lineage>
        <taxon>Bacteria</taxon>
        <taxon>Pseudomonadati</taxon>
        <taxon>Thermodesulfobacteriota</taxon>
        <taxon>Desulfomonilia</taxon>
        <taxon>Desulfomonilales</taxon>
        <taxon>Desulfomonilaceae</taxon>
        <taxon>Desulfomonile</taxon>
    </lineage>
</organism>
<dbReference type="GO" id="GO:0003677">
    <property type="term" value="F:DNA binding"/>
    <property type="evidence" value="ECO:0007669"/>
    <property type="project" value="InterPro"/>
</dbReference>
<dbReference type="PRINTS" id="PR00506">
    <property type="entry name" value="D21N6MTFRASE"/>
</dbReference>
<proteinExistence type="predicted"/>
<dbReference type="AlphaFoldDB" id="A0A7C4ATZ1"/>
<evidence type="ECO:0000256" key="4">
    <source>
        <dbReference type="ARBA" id="ARBA00022691"/>
    </source>
</evidence>
<gene>
    <name evidence="7" type="ORF">ENV54_13445</name>
</gene>
<dbReference type="Gene3D" id="3.40.50.150">
    <property type="entry name" value="Vaccinia Virus protein VP39"/>
    <property type="match status" value="1"/>
</dbReference>
<dbReference type="GO" id="GO:0008170">
    <property type="term" value="F:N-methyltransferase activity"/>
    <property type="evidence" value="ECO:0007669"/>
    <property type="project" value="InterPro"/>
</dbReference>
<dbReference type="InterPro" id="IPR002295">
    <property type="entry name" value="N4/N6-MTase_EcoPI_Mod-like"/>
</dbReference>
<dbReference type="GO" id="GO:0032259">
    <property type="term" value="P:methylation"/>
    <property type="evidence" value="ECO:0007669"/>
    <property type="project" value="UniProtKB-KW"/>
</dbReference>
<dbReference type="PANTHER" id="PTHR13370:SF24">
    <property type="entry name" value="TYPE III RESTRICTION-MODIFICATION ENZYME STYLTI MOD SUBUNIT"/>
    <property type="match status" value="1"/>
</dbReference>
<evidence type="ECO:0000256" key="3">
    <source>
        <dbReference type="ARBA" id="ARBA00022679"/>
    </source>
</evidence>
<feature type="domain" description="DNA methylase N-4/N-6" evidence="6">
    <location>
        <begin position="92"/>
        <end position="343"/>
    </location>
</feature>
<dbReference type="InterPro" id="IPR029063">
    <property type="entry name" value="SAM-dependent_MTases_sf"/>
</dbReference>
<evidence type="ECO:0000259" key="6">
    <source>
        <dbReference type="Pfam" id="PF01555"/>
    </source>
</evidence>
<sequence>MPRLGEEVQLVWPGKSRVATDRVVGLDHVAVIGQSLACSSAQAPQPFHQESSPGSPLQTAWRNMLIEGDNKYVLSTLIHGPLRDVIQSAGGVKLIYIDPPFFVGANFSTTMRVGSDRASHKADAVEHIAYRDTWRSGVSEYLSMIYERLLLMRDLLADDGSIWVHCDWKANFLLRAVLNEIFGAEAFRNEIVWYYRNKIPDTRKRQYTNSTDTIYYYAKSQASPFHWQFDKRKKPIKVSRMKKVNGRKVYLKDEHGKGLYDVREYRTADNVWQFPLLHAQPEIVGFPTQKPESLLERIILTASDPGDVVADFFCGSGTTLVAAEKLGRKWIGCDSSPIAVHTARKRLVQTQRYLSERGQNVCDFDLIRQRPIFPVGFDDGIRERDRRSNHSEGREKAVGFLKDVVAAYNAEFIESGSTFCGKKGDVGVVVSLEDLAITADFLRIIIDQARHSAFKKVHVLGREYACDLVPVIFEEAPRAGIDITLKRISPGCGYADATSGEKWLFFDAPYVECQPRVSDAGVCIALTKVGILGNHDESDYTMAPEHQGKPFLTFCNGKIIRITRTKKGTVEREVVSEKWQDWVDYWAVDFTYGEDQRVVGGKDCSLYGTQAASRPVFHEHWQSFRSRKNPTLELVSPAYVYRERGSHTAAVRIIDILGNEAMALTHVHT</sequence>
<protein>
    <recommendedName>
        <fullName evidence="1">site-specific DNA-methyltransferase (adenine-specific)</fullName>
        <ecNumber evidence="1">2.1.1.72</ecNumber>
    </recommendedName>
</protein>
<evidence type="ECO:0000256" key="5">
    <source>
        <dbReference type="ARBA" id="ARBA00047942"/>
    </source>
</evidence>
<evidence type="ECO:0000313" key="7">
    <source>
        <dbReference type="EMBL" id="HGH62287.1"/>
    </source>
</evidence>
<evidence type="ECO:0000256" key="2">
    <source>
        <dbReference type="ARBA" id="ARBA00022603"/>
    </source>
</evidence>
<dbReference type="GO" id="GO:0009007">
    <property type="term" value="F:site-specific DNA-methyltransferase (adenine-specific) activity"/>
    <property type="evidence" value="ECO:0007669"/>
    <property type="project" value="UniProtKB-EC"/>
</dbReference>
<keyword evidence="2 7" id="KW-0489">Methyltransferase</keyword>
<dbReference type="EC" id="2.1.1.72" evidence="1"/>
<evidence type="ECO:0000256" key="1">
    <source>
        <dbReference type="ARBA" id="ARBA00011900"/>
    </source>
</evidence>
<dbReference type="PANTHER" id="PTHR13370">
    <property type="entry name" value="RNA METHYLASE-RELATED"/>
    <property type="match status" value="1"/>
</dbReference>
<accession>A0A7C4ATZ1</accession>
<dbReference type="Pfam" id="PF01555">
    <property type="entry name" value="N6_N4_Mtase"/>
    <property type="match status" value="1"/>
</dbReference>
<dbReference type="InterPro" id="IPR002941">
    <property type="entry name" value="DNA_methylase_N4/N6"/>
</dbReference>
<keyword evidence="3 7" id="KW-0808">Transferase</keyword>
<name>A0A7C4ATZ1_9BACT</name>
<comment type="caution">
    <text evidence="7">The sequence shown here is derived from an EMBL/GenBank/DDBJ whole genome shotgun (WGS) entry which is preliminary data.</text>
</comment>
<comment type="catalytic activity">
    <reaction evidence="5">
        <text>a 2'-deoxyadenosine in DNA + S-adenosyl-L-methionine = an N(6)-methyl-2'-deoxyadenosine in DNA + S-adenosyl-L-homocysteine + H(+)</text>
        <dbReference type="Rhea" id="RHEA:15197"/>
        <dbReference type="Rhea" id="RHEA-COMP:12418"/>
        <dbReference type="Rhea" id="RHEA-COMP:12419"/>
        <dbReference type="ChEBI" id="CHEBI:15378"/>
        <dbReference type="ChEBI" id="CHEBI:57856"/>
        <dbReference type="ChEBI" id="CHEBI:59789"/>
        <dbReference type="ChEBI" id="CHEBI:90615"/>
        <dbReference type="ChEBI" id="CHEBI:90616"/>
        <dbReference type="EC" id="2.1.1.72"/>
    </reaction>
</comment>
<dbReference type="EMBL" id="DTGT01000439">
    <property type="protein sequence ID" value="HGH62287.1"/>
    <property type="molecule type" value="Genomic_DNA"/>
</dbReference>
<dbReference type="SUPFAM" id="SSF53335">
    <property type="entry name" value="S-adenosyl-L-methionine-dependent methyltransferases"/>
    <property type="match status" value="1"/>
</dbReference>
<dbReference type="GO" id="GO:0005737">
    <property type="term" value="C:cytoplasm"/>
    <property type="evidence" value="ECO:0007669"/>
    <property type="project" value="TreeGrafter"/>
</dbReference>